<evidence type="ECO:0000256" key="1">
    <source>
        <dbReference type="SAM" id="MobiDB-lite"/>
    </source>
</evidence>
<evidence type="ECO:0000313" key="2">
    <source>
        <dbReference type="EMBL" id="KAK4244427.1"/>
    </source>
</evidence>
<feature type="compositionally biased region" description="Basic and acidic residues" evidence="1">
    <location>
        <begin position="520"/>
        <end position="532"/>
    </location>
</feature>
<comment type="caution">
    <text evidence="2">The sequence shown here is derived from an EMBL/GenBank/DDBJ whole genome shotgun (WGS) entry which is preliminary data.</text>
</comment>
<keyword evidence="3" id="KW-1185">Reference proteome</keyword>
<feature type="region of interest" description="Disordered" evidence="1">
    <location>
        <begin position="520"/>
        <end position="541"/>
    </location>
</feature>
<evidence type="ECO:0000313" key="3">
    <source>
        <dbReference type="Proteomes" id="UP001303647"/>
    </source>
</evidence>
<name>A0AAN7HGE2_9PEZI</name>
<sequence>MPLRINISDVAIEKHEAIHQLHVWGVKTSRWKNNCIHQCAYFQRTPLSSRPSPNHRRAAVLHSGSPVVDLVWAEIKDDHLVIDHPSFHDCFGYPGIGCSWLELAVINPAVEHESFKKIGHGLAMGFSPTLMDPDSVVDTKWRNLALSDILGPGHKALFPGPLVFFSYGYDMSDYVKIDPTKSDTLRYRHDRLRASGLYGPGKESGTPIECQATNSGNKYVWKWKVKERGTSMKVLDLTRRDFSVLLDYTSHSQLNPIPCSSLITGNSFVDAVHVQDLNHSGYKLPHLWVMEDSAARLIASNIPGGAVTEQTGRGDNISFYYMGLPEQPKPLHAMLGAFAVGLPWLVHYSMDVNPPFRGHVPPATRWPLADLMWAVDFRDHDYVGRVATDCAMEPDTDEGAKFQRQQQEQQPSRRRGDERNLLRIYRPTMACDSLTVVHALAGDDAKGAGQRLAADHVRALYKYLRRTPPSRWSRHGAEGFENYWHVYARVHHLGDTSRTATTAESPYAITRRLEEKLELEEVRKREKGETKRSSSSPPPDCRDLLIARMLAHMTLERLTGEDAVQSKGQRARIERRRWAILRVIEWYRTKGPGRDKDPVANGGI</sequence>
<reference evidence="2" key="2">
    <citation type="submission" date="2023-05" db="EMBL/GenBank/DDBJ databases">
        <authorList>
            <consortium name="Lawrence Berkeley National Laboratory"/>
            <person name="Steindorff A."/>
            <person name="Hensen N."/>
            <person name="Bonometti L."/>
            <person name="Westerberg I."/>
            <person name="Brannstrom I.O."/>
            <person name="Guillou S."/>
            <person name="Cros-Aarteil S."/>
            <person name="Calhoun S."/>
            <person name="Haridas S."/>
            <person name="Kuo A."/>
            <person name="Mondo S."/>
            <person name="Pangilinan J."/>
            <person name="Riley R."/>
            <person name="Labutti K."/>
            <person name="Andreopoulos B."/>
            <person name="Lipzen A."/>
            <person name="Chen C."/>
            <person name="Yanf M."/>
            <person name="Daum C."/>
            <person name="Ng V."/>
            <person name="Clum A."/>
            <person name="Ohm R."/>
            <person name="Martin F."/>
            <person name="Silar P."/>
            <person name="Natvig D."/>
            <person name="Lalanne C."/>
            <person name="Gautier V."/>
            <person name="Ament-Velasquez S.L."/>
            <person name="Kruys A."/>
            <person name="Hutchinson M.I."/>
            <person name="Powell A.J."/>
            <person name="Barry K."/>
            <person name="Miller A.N."/>
            <person name="Grigoriev I.V."/>
            <person name="Debuchy R."/>
            <person name="Gladieux P."/>
            <person name="Thoren M.H."/>
            <person name="Johannesson H."/>
        </authorList>
    </citation>
    <scope>NUCLEOTIDE SEQUENCE</scope>
    <source>
        <strain evidence="2">CBS 359.72</strain>
    </source>
</reference>
<organism evidence="2 3">
    <name type="scientific">Corynascus novoguineensis</name>
    <dbReference type="NCBI Taxonomy" id="1126955"/>
    <lineage>
        <taxon>Eukaryota</taxon>
        <taxon>Fungi</taxon>
        <taxon>Dikarya</taxon>
        <taxon>Ascomycota</taxon>
        <taxon>Pezizomycotina</taxon>
        <taxon>Sordariomycetes</taxon>
        <taxon>Sordariomycetidae</taxon>
        <taxon>Sordariales</taxon>
        <taxon>Chaetomiaceae</taxon>
        <taxon>Corynascus</taxon>
    </lineage>
</organism>
<reference evidence="2" key="1">
    <citation type="journal article" date="2023" name="Mol. Phylogenet. Evol.">
        <title>Genome-scale phylogeny and comparative genomics of the fungal order Sordariales.</title>
        <authorList>
            <person name="Hensen N."/>
            <person name="Bonometti L."/>
            <person name="Westerberg I."/>
            <person name="Brannstrom I.O."/>
            <person name="Guillou S."/>
            <person name="Cros-Aarteil S."/>
            <person name="Calhoun S."/>
            <person name="Haridas S."/>
            <person name="Kuo A."/>
            <person name="Mondo S."/>
            <person name="Pangilinan J."/>
            <person name="Riley R."/>
            <person name="LaButti K."/>
            <person name="Andreopoulos B."/>
            <person name="Lipzen A."/>
            <person name="Chen C."/>
            <person name="Yan M."/>
            <person name="Daum C."/>
            <person name="Ng V."/>
            <person name="Clum A."/>
            <person name="Steindorff A."/>
            <person name="Ohm R.A."/>
            <person name="Martin F."/>
            <person name="Silar P."/>
            <person name="Natvig D.O."/>
            <person name="Lalanne C."/>
            <person name="Gautier V."/>
            <person name="Ament-Velasquez S.L."/>
            <person name="Kruys A."/>
            <person name="Hutchinson M.I."/>
            <person name="Powell A.J."/>
            <person name="Barry K."/>
            <person name="Miller A.N."/>
            <person name="Grigoriev I.V."/>
            <person name="Debuchy R."/>
            <person name="Gladieux P."/>
            <person name="Hiltunen Thoren M."/>
            <person name="Johannesson H."/>
        </authorList>
    </citation>
    <scope>NUCLEOTIDE SEQUENCE</scope>
    <source>
        <strain evidence="2">CBS 359.72</strain>
    </source>
</reference>
<accession>A0AAN7HGE2</accession>
<feature type="region of interest" description="Disordered" evidence="1">
    <location>
        <begin position="394"/>
        <end position="419"/>
    </location>
</feature>
<gene>
    <name evidence="2" type="ORF">C7999DRAFT_17321</name>
</gene>
<dbReference type="Proteomes" id="UP001303647">
    <property type="component" value="Unassembled WGS sequence"/>
</dbReference>
<dbReference type="EMBL" id="MU857739">
    <property type="protein sequence ID" value="KAK4244427.1"/>
    <property type="molecule type" value="Genomic_DNA"/>
</dbReference>
<dbReference type="AlphaFoldDB" id="A0AAN7HGE2"/>
<protein>
    <submittedName>
        <fullName evidence="2">Uncharacterized protein</fullName>
    </submittedName>
</protein>
<proteinExistence type="predicted"/>